<accession>A0AAV9J539</accession>
<dbReference type="Proteomes" id="UP001324427">
    <property type="component" value="Unassembled WGS sequence"/>
</dbReference>
<comment type="caution">
    <text evidence="2">The sequence shown here is derived from an EMBL/GenBank/DDBJ whole genome shotgun (WGS) entry which is preliminary data.</text>
</comment>
<gene>
    <name evidence="2" type="ORF">LTR36_009966</name>
</gene>
<dbReference type="InterPro" id="IPR036388">
    <property type="entry name" value="WH-like_DNA-bd_sf"/>
</dbReference>
<evidence type="ECO:0000313" key="2">
    <source>
        <dbReference type="EMBL" id="KAK4539924.1"/>
    </source>
</evidence>
<sequence>MEQNNEQQQQQQHYAPPPAPMHPIHYQQQANQPPPRYQLQTLGPGTQTVDIFQQHQQHQQVVDYAIPRQMQMPFSGVSLQEHVRHLNQEQLLRERQSGAYAYGQQAQLQQNQYSPQIPQPQIVPSQVPQPQQHLGKHPPAYALPPRSIEFSAQNIDLNSSSAAWTPDITFVRPELHHAAIRILPCANPYLTCFAIKKWMLGQFTHANQTFAGLPEGHLRIERQHLHTLLDDDGHVKKAGGTFVVLEGAAHLGGDVRKPLTVMAVLVKGDKDVRWFYNLLPSQAIVDPLARAGCIATNGPGHAELQPRTVKHGRLFVYLREAFLKAVKIPEHPHYLAAQQLTDYCPGMLDPDLASERLDANETLSYAKTDGRSAPLDLAEDRYTRQLHPAESAVAAGLKLRCSAYLLLKRRFFHQFWKEIVQSREKVGQGRLRVRTEHAHEVWLAESVGEITGVRMKGAKAKRLVISWRILGFLDERNFLPWLAAGGMLAEEVAEQVEEEAVVEVKRERGDGRASRRK</sequence>
<feature type="compositionally biased region" description="Low complexity" evidence="1">
    <location>
        <begin position="1"/>
        <end position="12"/>
    </location>
</feature>
<organism evidence="2 3">
    <name type="scientific">Oleoguttula mirabilis</name>
    <dbReference type="NCBI Taxonomy" id="1507867"/>
    <lineage>
        <taxon>Eukaryota</taxon>
        <taxon>Fungi</taxon>
        <taxon>Dikarya</taxon>
        <taxon>Ascomycota</taxon>
        <taxon>Pezizomycotina</taxon>
        <taxon>Dothideomycetes</taxon>
        <taxon>Dothideomycetidae</taxon>
        <taxon>Mycosphaerellales</taxon>
        <taxon>Teratosphaeriaceae</taxon>
        <taxon>Oleoguttula</taxon>
    </lineage>
</organism>
<keyword evidence="3" id="KW-1185">Reference proteome</keyword>
<reference evidence="2 3" key="1">
    <citation type="submission" date="2021-11" db="EMBL/GenBank/DDBJ databases">
        <title>Black yeast isolated from Biological Soil Crust.</title>
        <authorList>
            <person name="Kurbessoian T."/>
        </authorList>
    </citation>
    <scope>NUCLEOTIDE SEQUENCE [LARGE SCALE GENOMIC DNA]</scope>
    <source>
        <strain evidence="2 3">CCFEE 5522</strain>
    </source>
</reference>
<dbReference type="AlphaFoldDB" id="A0AAV9J539"/>
<dbReference type="Gene3D" id="1.10.10.10">
    <property type="entry name" value="Winged helix-like DNA-binding domain superfamily/Winged helix DNA-binding domain"/>
    <property type="match status" value="1"/>
</dbReference>
<feature type="region of interest" description="Disordered" evidence="1">
    <location>
        <begin position="1"/>
        <end position="42"/>
    </location>
</feature>
<evidence type="ECO:0000313" key="3">
    <source>
        <dbReference type="Proteomes" id="UP001324427"/>
    </source>
</evidence>
<name>A0AAV9J539_9PEZI</name>
<dbReference type="EMBL" id="JAVFHQ010000079">
    <property type="protein sequence ID" value="KAK4539924.1"/>
    <property type="molecule type" value="Genomic_DNA"/>
</dbReference>
<protein>
    <submittedName>
        <fullName evidence="2">Uncharacterized protein</fullName>
    </submittedName>
</protein>
<evidence type="ECO:0000256" key="1">
    <source>
        <dbReference type="SAM" id="MobiDB-lite"/>
    </source>
</evidence>
<proteinExistence type="predicted"/>